<feature type="binding site" evidence="2">
    <location>
        <position position="181"/>
    </location>
    <ligand>
        <name>Fe cation</name>
        <dbReference type="ChEBI" id="CHEBI:24875"/>
        <label>2</label>
    </ligand>
</feature>
<protein>
    <submittedName>
        <fullName evidence="3">Putative metallophosphoesterase</fullName>
    </submittedName>
</protein>
<feature type="binding site" evidence="2">
    <location>
        <position position="76"/>
    </location>
    <ligand>
        <name>Fe cation</name>
        <dbReference type="ChEBI" id="CHEBI:24875"/>
        <label>2</label>
    </ligand>
</feature>
<dbReference type="EMBL" id="LR215050">
    <property type="protein sequence ID" value="VEU82574.1"/>
    <property type="molecule type" value="Genomic_DNA"/>
</dbReference>
<name>A0A449BJD6_9MOLU</name>
<dbReference type="InterPro" id="IPR029052">
    <property type="entry name" value="Metallo-depent_PP-like"/>
</dbReference>
<proteinExistence type="predicted"/>
<dbReference type="Pfam" id="PF13277">
    <property type="entry name" value="YmdB"/>
    <property type="match status" value="1"/>
</dbReference>
<dbReference type="GO" id="GO:0004113">
    <property type="term" value="F:2',3'-cyclic-nucleotide 3'-phosphodiesterase activity"/>
    <property type="evidence" value="ECO:0007669"/>
    <property type="project" value="TreeGrafter"/>
</dbReference>
<feature type="binding site" evidence="2">
    <location>
        <position position="48"/>
    </location>
    <ligand>
        <name>Fe cation</name>
        <dbReference type="ChEBI" id="CHEBI:24875"/>
        <label>1</label>
    </ligand>
</feature>
<feature type="binding site" evidence="2">
    <location>
        <position position="48"/>
    </location>
    <ligand>
        <name>Fe cation</name>
        <dbReference type="ChEBI" id="CHEBI:24875"/>
        <label>2</label>
    </ligand>
</feature>
<feature type="binding site" evidence="2">
    <location>
        <position position="17"/>
    </location>
    <ligand>
        <name>Fe cation</name>
        <dbReference type="ChEBI" id="CHEBI:24875"/>
        <label>1</label>
    </ligand>
</feature>
<dbReference type="InterPro" id="IPR005235">
    <property type="entry name" value="YmdB-like"/>
</dbReference>
<dbReference type="PIRSF" id="PIRSF004789">
    <property type="entry name" value="DR1281"/>
    <property type="match status" value="1"/>
</dbReference>
<dbReference type="GO" id="GO:0046872">
    <property type="term" value="F:metal ion binding"/>
    <property type="evidence" value="ECO:0007669"/>
    <property type="project" value="UniProtKB-KW"/>
</dbReference>
<feature type="binding site" evidence="2">
    <location>
        <position position="183"/>
    </location>
    <ligand>
        <name>Fe cation</name>
        <dbReference type="ChEBI" id="CHEBI:24875"/>
        <label>1</label>
    </ligand>
</feature>
<dbReference type="Gene3D" id="3.60.21.10">
    <property type="match status" value="1"/>
</dbReference>
<accession>A0A449BJD6</accession>
<dbReference type="KEGG" id="ahk:NCTC10172_00591"/>
<evidence type="ECO:0000256" key="2">
    <source>
        <dbReference type="PIRSR" id="PIRSR004789-51"/>
    </source>
</evidence>
<dbReference type="NCBIfam" id="TIGR00282">
    <property type="entry name" value="TIGR00282 family metallophosphoesterase"/>
    <property type="match status" value="1"/>
</dbReference>
<sequence length="262" mass="29816">MPLLFYNRTMKILFIGDIYGEAGVNYLLENISYLRQTYQPNLIIANAENAKEGRGITLKIYKELMKSGISLLTMGNHTWKNKELETFIEGSNVIRPINDRSNKGNGYKIIKYNDKKILVLNALGRAFMAEEYDNPFLMVKEVLEKETYDYSILDFHAETTSEKVAMAHFLDGKIDAVVGTHTHIQTNDNMKYPKGTLYISDIGMTGPMWGVIGVDKDIIVNRFVYAESVPNQVAKGPRQINAVLITLEPTRKIEKIHLEEMS</sequence>
<reference evidence="3 4" key="1">
    <citation type="submission" date="2019-01" db="EMBL/GenBank/DDBJ databases">
        <authorList>
            <consortium name="Pathogen Informatics"/>
        </authorList>
    </citation>
    <scope>NUCLEOTIDE SEQUENCE [LARGE SCALE GENOMIC DNA]</scope>
    <source>
        <strain evidence="3 4">NCTC10172</strain>
    </source>
</reference>
<feature type="binding site" evidence="2">
    <location>
        <position position="49"/>
    </location>
    <ligand>
        <name>Fe cation</name>
        <dbReference type="ChEBI" id="CHEBI:24875"/>
        <label>1</label>
    </ligand>
</feature>
<keyword evidence="4" id="KW-1185">Reference proteome</keyword>
<organism evidence="3 4">
    <name type="scientific">Acholeplasma hippikon</name>
    <dbReference type="NCBI Taxonomy" id="264636"/>
    <lineage>
        <taxon>Bacteria</taxon>
        <taxon>Bacillati</taxon>
        <taxon>Mycoplasmatota</taxon>
        <taxon>Mollicutes</taxon>
        <taxon>Acholeplasmatales</taxon>
        <taxon>Acholeplasmataceae</taxon>
        <taxon>Acholeplasma</taxon>
    </lineage>
</organism>
<evidence type="ECO:0000313" key="3">
    <source>
        <dbReference type="EMBL" id="VEU82574.1"/>
    </source>
</evidence>
<gene>
    <name evidence="3" type="ORF">NCTC10172_00591</name>
</gene>
<dbReference type="PANTHER" id="PTHR36303:SF1">
    <property type="entry name" value="2',3'-CYCLIC-NUCLEOTIDE 2'-PHOSPHODIESTERASE"/>
    <property type="match status" value="1"/>
</dbReference>
<dbReference type="Proteomes" id="UP000290909">
    <property type="component" value="Chromosome"/>
</dbReference>
<dbReference type="STRING" id="1408416.GCA_000702765_00893"/>
<dbReference type="SUPFAM" id="SSF56300">
    <property type="entry name" value="Metallo-dependent phosphatases"/>
    <property type="match status" value="1"/>
</dbReference>
<feature type="binding site" evidence="2">
    <location>
        <position position="156"/>
    </location>
    <ligand>
        <name>Fe cation</name>
        <dbReference type="ChEBI" id="CHEBI:24875"/>
        <label>2</label>
    </ligand>
</feature>
<keyword evidence="2" id="KW-0479">Metal-binding</keyword>
<evidence type="ECO:0000313" key="4">
    <source>
        <dbReference type="Proteomes" id="UP000290909"/>
    </source>
</evidence>
<evidence type="ECO:0000256" key="1">
    <source>
        <dbReference type="PIRSR" id="PIRSR004789-50"/>
    </source>
</evidence>
<dbReference type="AlphaFoldDB" id="A0A449BJD6"/>
<dbReference type="PANTHER" id="PTHR36303">
    <property type="entry name" value="2',3'-CYCLIC-NUCLEOTIDE 2'-PHOSPHODIESTERASE"/>
    <property type="match status" value="1"/>
</dbReference>
<feature type="active site" description="Proton donor" evidence="1">
    <location>
        <position position="77"/>
    </location>
</feature>